<dbReference type="SUPFAM" id="SSF56935">
    <property type="entry name" value="Porins"/>
    <property type="match status" value="1"/>
</dbReference>
<evidence type="ECO:0000259" key="5">
    <source>
        <dbReference type="Pfam" id="PF07715"/>
    </source>
</evidence>
<protein>
    <submittedName>
        <fullName evidence="7">Outer membrane cobalamin translocator</fullName>
    </submittedName>
</protein>
<feature type="domain" description="Outer membrane protein beta-barrel" evidence="6">
    <location>
        <begin position="392"/>
        <end position="814"/>
    </location>
</feature>
<evidence type="ECO:0000259" key="6">
    <source>
        <dbReference type="Pfam" id="PF14905"/>
    </source>
</evidence>
<keyword evidence="8" id="KW-1185">Reference proteome</keyword>
<organism evidence="7 8">
    <name type="scientific">Cesiribacter andamanensis AMV16</name>
    <dbReference type="NCBI Taxonomy" id="1279009"/>
    <lineage>
        <taxon>Bacteria</taxon>
        <taxon>Pseudomonadati</taxon>
        <taxon>Bacteroidota</taxon>
        <taxon>Cytophagia</taxon>
        <taxon>Cytophagales</taxon>
        <taxon>Cesiribacteraceae</taxon>
        <taxon>Cesiribacter</taxon>
    </lineage>
</organism>
<evidence type="ECO:0000256" key="2">
    <source>
        <dbReference type="ARBA" id="ARBA00023136"/>
    </source>
</evidence>
<dbReference type="Pfam" id="PF07715">
    <property type="entry name" value="Plug"/>
    <property type="match status" value="1"/>
</dbReference>
<dbReference type="PANTHER" id="PTHR40980">
    <property type="entry name" value="PLUG DOMAIN-CONTAINING PROTEIN"/>
    <property type="match status" value="1"/>
</dbReference>
<gene>
    <name evidence="7" type="primary">btuB</name>
    <name evidence="7" type="ORF">ADICEAN_00725</name>
</gene>
<dbReference type="Gene3D" id="2.170.130.10">
    <property type="entry name" value="TonB-dependent receptor, plug domain"/>
    <property type="match status" value="1"/>
</dbReference>
<dbReference type="AlphaFoldDB" id="M7NA10"/>
<dbReference type="Pfam" id="PF13620">
    <property type="entry name" value="CarboxypepD_reg"/>
    <property type="match status" value="1"/>
</dbReference>
<accession>M7NA10</accession>
<dbReference type="eggNOG" id="COG4771">
    <property type="taxonomic scope" value="Bacteria"/>
</dbReference>
<proteinExistence type="predicted"/>
<dbReference type="InterPro" id="IPR036942">
    <property type="entry name" value="Beta-barrel_TonB_sf"/>
</dbReference>
<evidence type="ECO:0000313" key="8">
    <source>
        <dbReference type="Proteomes" id="UP000011910"/>
    </source>
</evidence>
<dbReference type="EMBL" id="AODQ01000011">
    <property type="protein sequence ID" value="EMR04102.1"/>
    <property type="molecule type" value="Genomic_DNA"/>
</dbReference>
<sequence length="845" mass="96172">MFVEQIKIFVMKKNLLLTLFLTILSGALYAQSGTLSGRVLDGETGEPLPFTTVAAFTGSELVTGTTTGDNGRFSLELPYGTYRVVIQFLSYQEKTFPTVSLSADKPAHNFGDVALAEAEETLQAVEVEAQAPEMQLSLDKKIFSVQDNLAVKGGSATDVLDNIPSVNVDTEGNVSLRGSENVRILIDGKPSGLTGANALRQLPAELIERVEVITNPSARYEAQGMAGIINIVLKKNQKNGLNGSFDVTAGYPHNYGLGANINVRRKAANFFVNLSTRYRENPGGGFTNNRYDSQRILSLSDEEEPLTYNRLNQDRERMRTGWSHNIRLGSDVYLNQHNTLTGSFLYSTGPGVNTSSLTNNFLLGQNLQIFSLREEVENEQDQNLEWALDYRKTFDKKDRLLTGTVQYRLRTEEELADFNERYFLPGREPAPRMPDIQRSDNDESQQNTLIQFDYVDPIGDKGQWEMGTRNSFRRINTDYRVDSLSGGTYFPMDRFNNNFEYVEDIYALYAQLGMKHEPFSYQLGLRAEYSVIDTELKTTGEENSRDYLNLFPSAFLTYSFSKLSSLQLSYSRRVRRPGFRELNPFRSFTDPRNIRLGNPNLDPEFTHSMELGYLRNFSKGSLTSSLFYRHTEGLIQWYSTLEATPGEGTDDQENITIINQPLNLGTRDDLGVELVGSFDLNKWWTINQSLNVFHSTTNASNIDQELATRENLSVQTLGWQTRFNSRMRLGKGLNLQQTFFYMGPQDMPQGRRLSMYMLNLGASKDILNNKATISLSVDDLLNSRKWRMERLGTGFTSESEFQWRRRSVSINFNYRLNQDRRSSRKDNRQDRQERQEGNGEEMGEF</sequence>
<reference evidence="7 8" key="1">
    <citation type="journal article" date="2013" name="Genome Announc.">
        <title>Draft Genome Sequence of Cesiribacter andamanensis Strain AMV16T, Isolated from a Soil Sample from a Mud Volcano in the Andaman Islands, India.</title>
        <authorList>
            <person name="Shivaji S."/>
            <person name="Ara S."/>
            <person name="Begum Z."/>
            <person name="Srinivas T.N."/>
            <person name="Singh A."/>
            <person name="Kumar Pinnaka A."/>
        </authorList>
    </citation>
    <scope>NUCLEOTIDE SEQUENCE [LARGE SCALE GENOMIC DNA]</scope>
    <source>
        <strain evidence="7 8">AMV16</strain>
    </source>
</reference>
<dbReference type="Pfam" id="PF14905">
    <property type="entry name" value="OMP_b-brl_3"/>
    <property type="match status" value="1"/>
</dbReference>
<dbReference type="SUPFAM" id="SSF49464">
    <property type="entry name" value="Carboxypeptidase regulatory domain-like"/>
    <property type="match status" value="1"/>
</dbReference>
<feature type="domain" description="TonB-dependent receptor plug" evidence="5">
    <location>
        <begin position="152"/>
        <end position="228"/>
    </location>
</feature>
<evidence type="ECO:0000256" key="4">
    <source>
        <dbReference type="SAM" id="MobiDB-lite"/>
    </source>
</evidence>
<dbReference type="InterPro" id="IPR041700">
    <property type="entry name" value="OMP_b-brl_3"/>
</dbReference>
<comment type="caution">
    <text evidence="7">The sequence shown here is derived from an EMBL/GenBank/DDBJ whole genome shotgun (WGS) entry which is preliminary data.</text>
</comment>
<dbReference type="InterPro" id="IPR012910">
    <property type="entry name" value="Plug_dom"/>
</dbReference>
<dbReference type="GO" id="GO:0009279">
    <property type="term" value="C:cell outer membrane"/>
    <property type="evidence" value="ECO:0007669"/>
    <property type="project" value="UniProtKB-SubCell"/>
</dbReference>
<feature type="region of interest" description="Disordered" evidence="4">
    <location>
        <begin position="819"/>
        <end position="845"/>
    </location>
</feature>
<dbReference type="Gene3D" id="2.60.40.1120">
    <property type="entry name" value="Carboxypeptidase-like, regulatory domain"/>
    <property type="match status" value="1"/>
</dbReference>
<dbReference type="STRING" id="1279009.ADICEAN_00725"/>
<keyword evidence="3" id="KW-0998">Cell outer membrane</keyword>
<evidence type="ECO:0000313" key="7">
    <source>
        <dbReference type="EMBL" id="EMR04102.1"/>
    </source>
</evidence>
<evidence type="ECO:0000256" key="3">
    <source>
        <dbReference type="ARBA" id="ARBA00023237"/>
    </source>
</evidence>
<dbReference type="InterPro" id="IPR008969">
    <property type="entry name" value="CarboxyPept-like_regulatory"/>
</dbReference>
<keyword evidence="2" id="KW-0472">Membrane</keyword>
<dbReference type="PANTHER" id="PTHR40980:SF4">
    <property type="entry name" value="TONB-DEPENDENT RECEPTOR-LIKE BETA-BARREL DOMAIN-CONTAINING PROTEIN"/>
    <property type="match status" value="1"/>
</dbReference>
<dbReference type="Gene3D" id="2.40.170.20">
    <property type="entry name" value="TonB-dependent receptor, beta-barrel domain"/>
    <property type="match status" value="1"/>
</dbReference>
<feature type="compositionally biased region" description="Basic and acidic residues" evidence="4">
    <location>
        <begin position="819"/>
        <end position="837"/>
    </location>
</feature>
<dbReference type="Proteomes" id="UP000011910">
    <property type="component" value="Unassembled WGS sequence"/>
</dbReference>
<comment type="subcellular location">
    <subcellularLocation>
        <location evidence="1">Cell outer membrane</location>
    </subcellularLocation>
</comment>
<dbReference type="InterPro" id="IPR037066">
    <property type="entry name" value="Plug_dom_sf"/>
</dbReference>
<evidence type="ECO:0000256" key="1">
    <source>
        <dbReference type="ARBA" id="ARBA00004442"/>
    </source>
</evidence>
<name>M7NA10_9BACT</name>